<dbReference type="GO" id="GO:0005840">
    <property type="term" value="C:ribosome"/>
    <property type="evidence" value="ECO:0007669"/>
    <property type="project" value="UniProtKB-KW"/>
</dbReference>
<dbReference type="CDD" id="cd00364">
    <property type="entry name" value="Ribosomal_uS17"/>
    <property type="match status" value="1"/>
</dbReference>
<dbReference type="GO" id="GO:1990904">
    <property type="term" value="C:ribonucleoprotein complex"/>
    <property type="evidence" value="ECO:0007669"/>
    <property type="project" value="UniProtKB-KW"/>
</dbReference>
<dbReference type="Proteomes" id="UP000594262">
    <property type="component" value="Unplaced"/>
</dbReference>
<dbReference type="GO" id="GO:0003735">
    <property type="term" value="F:structural constituent of ribosome"/>
    <property type="evidence" value="ECO:0007669"/>
    <property type="project" value="InterPro"/>
</dbReference>
<reference evidence="4" key="1">
    <citation type="submission" date="2021-01" db="UniProtKB">
        <authorList>
            <consortium name="EnsemblMetazoa"/>
        </authorList>
    </citation>
    <scope>IDENTIFICATION</scope>
</reference>
<dbReference type="InterPro" id="IPR012340">
    <property type="entry name" value="NA-bd_OB-fold"/>
</dbReference>
<accession>A0A7M5WRX9</accession>
<dbReference type="AlphaFoldDB" id="A0A7M5WRX9"/>
<sequence length="95" mass="10787">MSQFLGQVVGTKMQRTVKVCVNSLQLHPVILKYWNHKKIYFAHDAEEKCREGDLILIRQCRKLSKKKSYKVIDIVEAAPVQTADLKQATGISQSG</sequence>
<dbReference type="Gene3D" id="2.40.50.140">
    <property type="entry name" value="Nucleic acid-binding proteins"/>
    <property type="match status" value="1"/>
</dbReference>
<evidence type="ECO:0000313" key="4">
    <source>
        <dbReference type="EnsemblMetazoa" id="CLYHEMP007921.1"/>
    </source>
</evidence>
<evidence type="ECO:0000256" key="3">
    <source>
        <dbReference type="ARBA" id="ARBA00023274"/>
    </source>
</evidence>
<evidence type="ECO:0008006" key="6">
    <source>
        <dbReference type="Google" id="ProtNLM"/>
    </source>
</evidence>
<organism evidence="4 5">
    <name type="scientific">Clytia hemisphaerica</name>
    <dbReference type="NCBI Taxonomy" id="252671"/>
    <lineage>
        <taxon>Eukaryota</taxon>
        <taxon>Metazoa</taxon>
        <taxon>Cnidaria</taxon>
        <taxon>Hydrozoa</taxon>
        <taxon>Hydroidolina</taxon>
        <taxon>Leptothecata</taxon>
        <taxon>Obeliida</taxon>
        <taxon>Clytiidae</taxon>
        <taxon>Clytia</taxon>
    </lineage>
</organism>
<keyword evidence="2" id="KW-0689">Ribosomal protein</keyword>
<dbReference type="GO" id="GO:0005739">
    <property type="term" value="C:mitochondrion"/>
    <property type="evidence" value="ECO:0007669"/>
    <property type="project" value="TreeGrafter"/>
</dbReference>
<dbReference type="PANTHER" id="PTHR10744">
    <property type="entry name" value="40S RIBOSOMAL PROTEIN S11 FAMILY MEMBER"/>
    <property type="match status" value="1"/>
</dbReference>
<protein>
    <recommendedName>
        <fullName evidence="6">30S ribosomal protein S17</fullName>
    </recommendedName>
</protein>
<dbReference type="PANTHER" id="PTHR10744:SF1">
    <property type="entry name" value="SMALL RIBOSOMAL SUBUNIT PROTEIN US17M"/>
    <property type="match status" value="1"/>
</dbReference>
<evidence type="ECO:0000313" key="5">
    <source>
        <dbReference type="Proteomes" id="UP000594262"/>
    </source>
</evidence>
<dbReference type="Pfam" id="PF00366">
    <property type="entry name" value="Ribosomal_S17"/>
    <property type="match status" value="1"/>
</dbReference>
<comment type="similarity">
    <text evidence="1">Belongs to the universal ribosomal protein uS17 family.</text>
</comment>
<dbReference type="InterPro" id="IPR000266">
    <property type="entry name" value="Ribosomal_uS17"/>
</dbReference>
<evidence type="ECO:0000256" key="1">
    <source>
        <dbReference type="ARBA" id="ARBA00010254"/>
    </source>
</evidence>
<dbReference type="SUPFAM" id="SSF50249">
    <property type="entry name" value="Nucleic acid-binding proteins"/>
    <property type="match status" value="1"/>
</dbReference>
<name>A0A7M5WRX9_9CNID</name>
<keyword evidence="3" id="KW-0687">Ribonucleoprotein</keyword>
<evidence type="ECO:0000256" key="2">
    <source>
        <dbReference type="ARBA" id="ARBA00022980"/>
    </source>
</evidence>
<dbReference type="EnsemblMetazoa" id="CLYHEMT007921.1">
    <property type="protein sequence ID" value="CLYHEMP007921.1"/>
    <property type="gene ID" value="CLYHEMG007921"/>
</dbReference>
<proteinExistence type="inferred from homology"/>
<keyword evidence="5" id="KW-1185">Reference proteome</keyword>
<dbReference type="OrthoDB" id="274752at2759"/>
<dbReference type="GO" id="GO:0006412">
    <property type="term" value="P:translation"/>
    <property type="evidence" value="ECO:0007669"/>
    <property type="project" value="InterPro"/>
</dbReference>